<dbReference type="RefSeq" id="WP_250872453.1">
    <property type="nucleotide sequence ID" value="NZ_JALXFV010000002.1"/>
</dbReference>
<reference evidence="1 2" key="1">
    <citation type="journal article" date="2019" name="Int. J. Syst. Evol. Microbiol.">
        <title>The Global Catalogue of Microorganisms (GCM) 10K type strain sequencing project: providing services to taxonomists for standard genome sequencing and annotation.</title>
        <authorList>
            <consortium name="The Broad Institute Genomics Platform"/>
            <consortium name="The Broad Institute Genome Sequencing Center for Infectious Disease"/>
            <person name="Wu L."/>
            <person name="Ma J."/>
        </authorList>
    </citation>
    <scope>NUCLEOTIDE SEQUENCE [LARGE SCALE GENOMIC DNA]</scope>
    <source>
        <strain evidence="1 2">CGMCC 1.12563</strain>
    </source>
</reference>
<protein>
    <submittedName>
        <fullName evidence="1">Uncharacterized protein</fullName>
    </submittedName>
</protein>
<gene>
    <name evidence="1" type="ORF">ACFSBT_04170</name>
</gene>
<dbReference type="AlphaFoldDB" id="A0ABD6ARG5"/>
<evidence type="ECO:0000313" key="1">
    <source>
        <dbReference type="EMBL" id="MFD1512475.1"/>
    </source>
</evidence>
<sequence>MLQTLANLCAQAGTPTWWTPTPEPSSSTLPDSTVTGVIVSAFSAIIVYTARQYWEAAKLHEALVTEVSQMDGLKQCANQMNRVSEPASRDLKPEDMPATGTIPTVIYENNAGNVGLLKTWRNPAELSDVVSFYSEVLRYKSIIQRIGEGEEVSNTNQEDLYDHIETISEVRYRIVENEEFEAPLIDHDSDDDSEEDGE</sequence>
<accession>A0ABD6ARG5</accession>
<keyword evidence="2" id="KW-1185">Reference proteome</keyword>
<proteinExistence type="predicted"/>
<name>A0ABD6ARG5_9EURY</name>
<dbReference type="Proteomes" id="UP001597187">
    <property type="component" value="Unassembled WGS sequence"/>
</dbReference>
<dbReference type="EMBL" id="JBHUDC010000002">
    <property type="protein sequence ID" value="MFD1512475.1"/>
    <property type="molecule type" value="Genomic_DNA"/>
</dbReference>
<evidence type="ECO:0000313" key="2">
    <source>
        <dbReference type="Proteomes" id="UP001597187"/>
    </source>
</evidence>
<organism evidence="1 2">
    <name type="scientific">Halomarina rubra</name>
    <dbReference type="NCBI Taxonomy" id="2071873"/>
    <lineage>
        <taxon>Archaea</taxon>
        <taxon>Methanobacteriati</taxon>
        <taxon>Methanobacteriota</taxon>
        <taxon>Stenosarchaea group</taxon>
        <taxon>Halobacteria</taxon>
        <taxon>Halobacteriales</taxon>
        <taxon>Natronomonadaceae</taxon>
        <taxon>Halomarina</taxon>
    </lineage>
</organism>
<comment type="caution">
    <text evidence="1">The sequence shown here is derived from an EMBL/GenBank/DDBJ whole genome shotgun (WGS) entry which is preliminary data.</text>
</comment>